<dbReference type="InterPro" id="IPR001173">
    <property type="entry name" value="Glyco_trans_2-like"/>
</dbReference>
<comment type="cofactor">
    <cofactor evidence="1">
        <name>Mg(2+)</name>
        <dbReference type="ChEBI" id="CHEBI:18420"/>
    </cofactor>
</comment>
<keyword evidence="8" id="KW-1185">Reference proteome</keyword>
<dbReference type="PANTHER" id="PTHR48090">
    <property type="entry name" value="UNDECAPRENYL-PHOSPHATE 4-DEOXY-4-FORMAMIDO-L-ARABINOSE TRANSFERASE-RELATED"/>
    <property type="match status" value="1"/>
</dbReference>
<dbReference type="InterPro" id="IPR029044">
    <property type="entry name" value="Nucleotide-diphossugar_trans"/>
</dbReference>
<evidence type="ECO:0000259" key="6">
    <source>
        <dbReference type="Pfam" id="PF00535"/>
    </source>
</evidence>
<comment type="similarity">
    <text evidence="2">Belongs to the glycosyltransferase 2 family.</text>
</comment>
<dbReference type="GO" id="GO:0016757">
    <property type="term" value="F:glycosyltransferase activity"/>
    <property type="evidence" value="ECO:0007669"/>
    <property type="project" value="UniProtKB-KW"/>
</dbReference>
<reference evidence="7 8" key="1">
    <citation type="submission" date="2019-07" db="EMBL/GenBank/DDBJ databases">
        <title>Whole genome shotgun sequence of Skermanella aerolata NBRC 106429.</title>
        <authorList>
            <person name="Hosoyama A."/>
            <person name="Uohara A."/>
            <person name="Ohji S."/>
            <person name="Ichikawa N."/>
        </authorList>
    </citation>
    <scope>NUCLEOTIDE SEQUENCE [LARGE SCALE GENOMIC DNA]</scope>
    <source>
        <strain evidence="7 8">NBRC 106429</strain>
    </source>
</reference>
<keyword evidence="3" id="KW-0328">Glycosyltransferase</keyword>
<keyword evidence="4" id="KW-0808">Transferase</keyword>
<organism evidence="7 8">
    <name type="scientific">Skermanella aerolata</name>
    <dbReference type="NCBI Taxonomy" id="393310"/>
    <lineage>
        <taxon>Bacteria</taxon>
        <taxon>Pseudomonadati</taxon>
        <taxon>Pseudomonadota</taxon>
        <taxon>Alphaproteobacteria</taxon>
        <taxon>Rhodospirillales</taxon>
        <taxon>Azospirillaceae</taxon>
        <taxon>Skermanella</taxon>
    </lineage>
</organism>
<dbReference type="Gene3D" id="3.90.550.10">
    <property type="entry name" value="Spore Coat Polysaccharide Biosynthesis Protein SpsA, Chain A"/>
    <property type="match status" value="1"/>
</dbReference>
<dbReference type="PANTHER" id="PTHR48090:SF10">
    <property type="entry name" value="GLUCOSYL-3-PHOSPHOGLYCERATE SYNTHASE"/>
    <property type="match status" value="1"/>
</dbReference>
<accession>A0A512DVP0</accession>
<evidence type="ECO:0000256" key="2">
    <source>
        <dbReference type="ARBA" id="ARBA00006739"/>
    </source>
</evidence>
<name>A0A512DVP0_9PROT</name>
<proteinExistence type="inferred from homology"/>
<comment type="caution">
    <text evidence="7">The sequence shown here is derived from an EMBL/GenBank/DDBJ whole genome shotgun (WGS) entry which is preliminary data.</text>
</comment>
<dbReference type="SUPFAM" id="SSF53448">
    <property type="entry name" value="Nucleotide-diphospho-sugar transferases"/>
    <property type="match status" value="1"/>
</dbReference>
<dbReference type="CDD" id="cd04179">
    <property type="entry name" value="DPM_DPG-synthase_like"/>
    <property type="match status" value="1"/>
</dbReference>
<dbReference type="Proteomes" id="UP000321523">
    <property type="component" value="Unassembled WGS sequence"/>
</dbReference>
<feature type="domain" description="Glycosyltransferase 2-like" evidence="6">
    <location>
        <begin position="11"/>
        <end position="143"/>
    </location>
</feature>
<dbReference type="AlphaFoldDB" id="A0A512DVP0"/>
<dbReference type="InterPro" id="IPR050256">
    <property type="entry name" value="Glycosyltransferase_2"/>
</dbReference>
<dbReference type="OrthoDB" id="5291101at2"/>
<sequence>MTKINSSQSISIVVPALNEEEVVADIVSDIVAVLEDRFQDFEIILVNDGSTDRTGAIMNEIADGHPKVRVVHNERNQGLGSAYKLGIAQAKFEYLMLLCGDGGLPASSLPPIFDAIGSADIIAPYMVNLKRIKTPSRYVMSRSYTGLLNLLFRQNIKYYNGLAVHRTALLRQITISSTRFAFQGEVMTKLLKAGCSCVQIGVQGAENTNKSSALRLRNLANVGKTLLTLVWEIIRFDSSKISTKVPQ</sequence>
<protein>
    <recommendedName>
        <fullName evidence="6">Glycosyltransferase 2-like domain-containing protein</fullName>
    </recommendedName>
</protein>
<dbReference type="EMBL" id="BJYZ01000021">
    <property type="protein sequence ID" value="GEO40320.1"/>
    <property type="molecule type" value="Genomic_DNA"/>
</dbReference>
<evidence type="ECO:0000256" key="1">
    <source>
        <dbReference type="ARBA" id="ARBA00001946"/>
    </source>
</evidence>
<dbReference type="RefSeq" id="WP_052831236.1">
    <property type="nucleotide sequence ID" value="NZ_BJYZ01000021.1"/>
</dbReference>
<evidence type="ECO:0000313" key="8">
    <source>
        <dbReference type="Proteomes" id="UP000321523"/>
    </source>
</evidence>
<evidence type="ECO:0000256" key="5">
    <source>
        <dbReference type="ARBA" id="ARBA00022842"/>
    </source>
</evidence>
<evidence type="ECO:0000256" key="4">
    <source>
        <dbReference type="ARBA" id="ARBA00022679"/>
    </source>
</evidence>
<evidence type="ECO:0000256" key="3">
    <source>
        <dbReference type="ARBA" id="ARBA00022676"/>
    </source>
</evidence>
<keyword evidence="5" id="KW-0460">Magnesium</keyword>
<gene>
    <name evidence="7" type="ORF">SAE02_44680</name>
</gene>
<dbReference type="Pfam" id="PF00535">
    <property type="entry name" value="Glycos_transf_2"/>
    <property type="match status" value="1"/>
</dbReference>
<evidence type="ECO:0000313" key="7">
    <source>
        <dbReference type="EMBL" id="GEO40320.1"/>
    </source>
</evidence>